<keyword evidence="4 5" id="KW-0472">Membrane</keyword>
<proteinExistence type="predicted"/>
<feature type="transmembrane region" description="Helical" evidence="5">
    <location>
        <begin position="20"/>
        <end position="43"/>
    </location>
</feature>
<feature type="transmembrane region" description="Helical" evidence="5">
    <location>
        <begin position="358"/>
        <end position="380"/>
    </location>
</feature>
<dbReference type="NCBIfam" id="NF037982">
    <property type="entry name" value="Nramp_1"/>
    <property type="match status" value="2"/>
</dbReference>
<feature type="transmembrane region" description="Helical" evidence="5">
    <location>
        <begin position="392"/>
        <end position="411"/>
    </location>
</feature>
<evidence type="ECO:0000256" key="1">
    <source>
        <dbReference type="ARBA" id="ARBA00004141"/>
    </source>
</evidence>
<feature type="transmembrane region" description="Helical" evidence="5">
    <location>
        <begin position="126"/>
        <end position="143"/>
    </location>
</feature>
<accession>A0A5C4U725</accession>
<evidence type="ECO:0000313" key="6">
    <source>
        <dbReference type="EMBL" id="TNL99777.1"/>
    </source>
</evidence>
<dbReference type="OrthoDB" id="9787548at2"/>
<keyword evidence="2 5" id="KW-0812">Transmembrane</keyword>
<dbReference type="PANTHER" id="PTHR11706:SF3">
    <property type="entry name" value="METAL ION TRANSPORT PROTEIN"/>
    <property type="match status" value="1"/>
</dbReference>
<feature type="transmembrane region" description="Helical" evidence="5">
    <location>
        <begin position="286"/>
        <end position="313"/>
    </location>
</feature>
<feature type="transmembrane region" description="Helical" evidence="5">
    <location>
        <begin position="155"/>
        <end position="172"/>
    </location>
</feature>
<dbReference type="GO" id="GO:0005886">
    <property type="term" value="C:plasma membrane"/>
    <property type="evidence" value="ECO:0007669"/>
    <property type="project" value="TreeGrafter"/>
</dbReference>
<dbReference type="PANTHER" id="PTHR11706">
    <property type="entry name" value="SOLUTE CARRIER PROTEIN FAMILY 11 MEMBER"/>
    <property type="match status" value="1"/>
</dbReference>
<feature type="transmembrane region" description="Helical" evidence="5">
    <location>
        <begin position="334"/>
        <end position="352"/>
    </location>
</feature>
<evidence type="ECO:0000256" key="3">
    <source>
        <dbReference type="ARBA" id="ARBA00022989"/>
    </source>
</evidence>
<evidence type="ECO:0000256" key="5">
    <source>
        <dbReference type="SAM" id="Phobius"/>
    </source>
</evidence>
<feature type="transmembrane region" description="Helical" evidence="5">
    <location>
        <begin position="94"/>
        <end position="120"/>
    </location>
</feature>
<protein>
    <submittedName>
        <fullName evidence="6">Divalent metal cation transporter</fullName>
    </submittedName>
</protein>
<dbReference type="AlphaFoldDB" id="A0A5C4U725"/>
<gene>
    <name evidence="6" type="ORF">FHE74_01695</name>
</gene>
<dbReference type="Proteomes" id="UP000312032">
    <property type="component" value="Unassembled WGS sequence"/>
</dbReference>
<feature type="transmembrane region" description="Helical" evidence="5">
    <location>
        <begin position="192"/>
        <end position="213"/>
    </location>
</feature>
<feature type="transmembrane region" description="Helical" evidence="5">
    <location>
        <begin position="49"/>
        <end position="73"/>
    </location>
</feature>
<comment type="caution">
    <text evidence="6">The sequence shown here is derived from an EMBL/GenBank/DDBJ whole genome shotgun (WGS) entry which is preliminary data.</text>
</comment>
<keyword evidence="3 5" id="KW-1133">Transmembrane helix</keyword>
<dbReference type="GO" id="GO:0005384">
    <property type="term" value="F:manganese ion transmembrane transporter activity"/>
    <property type="evidence" value="ECO:0007669"/>
    <property type="project" value="TreeGrafter"/>
</dbReference>
<evidence type="ECO:0000313" key="7">
    <source>
        <dbReference type="Proteomes" id="UP000312032"/>
    </source>
</evidence>
<dbReference type="Pfam" id="PF01566">
    <property type="entry name" value="Nramp"/>
    <property type="match status" value="1"/>
</dbReference>
<dbReference type="InterPro" id="IPR001046">
    <property type="entry name" value="NRAMP_fam"/>
</dbReference>
<dbReference type="EMBL" id="VDHJ01000002">
    <property type="protein sequence ID" value="TNL99777.1"/>
    <property type="molecule type" value="Genomic_DNA"/>
</dbReference>
<organism evidence="6 7">
    <name type="scientific">Corynebacterium tapiri</name>
    <dbReference type="NCBI Taxonomy" id="1448266"/>
    <lineage>
        <taxon>Bacteria</taxon>
        <taxon>Bacillati</taxon>
        <taxon>Actinomycetota</taxon>
        <taxon>Actinomycetes</taxon>
        <taxon>Mycobacteriales</taxon>
        <taxon>Corynebacteriaceae</taxon>
        <taxon>Corynebacterium</taxon>
    </lineage>
</organism>
<sequence>MTSPISEPKSGGVLANWRSFGPGIVAAATGVGAADLVATLIAGQKFGYALLWACVLGTAMKIILVEGVGRYSLATGHTMFHGWRSLGRWTAIYFAPYLVIWGFVYGAAGTAGVGLAMSALFPGTSVTFWAITSGILTFILAWAGRYGFIEKLMSLMVAVMFFTVVGIATLSLRHLPEILTGLLPTLPSGSFVYVMSLAGGVGGTVTLAAYGYWFREKGWHGPKWMNIMRMDNTMAYVLTGLFVISMLIIGGDLLQTANIAVQKGDRGLLDLAAVLKDRYGSTISTVYLIGFLAAAFSSILGVWNGVSLMFADFVGHVRHLPEDHPSTTVGGKYFRGYLVWLTFPPMIMHFLGKPTALVLAYGVMGALFMPFLALTLLFLLNSHHVPANWRNGWLSNLLLGIIAVMFVALGINELYGIVTGS</sequence>
<reference evidence="6 7" key="1">
    <citation type="submission" date="2019-06" db="EMBL/GenBank/DDBJ databases">
        <authorList>
            <person name="Li J."/>
        </authorList>
    </citation>
    <scope>NUCLEOTIDE SEQUENCE [LARGE SCALE GENOMIC DNA]</scope>
    <source>
        <strain evidence="6 7">LMG 28165</strain>
    </source>
</reference>
<evidence type="ECO:0000256" key="4">
    <source>
        <dbReference type="ARBA" id="ARBA00023136"/>
    </source>
</evidence>
<name>A0A5C4U725_9CORY</name>
<comment type="subcellular location">
    <subcellularLocation>
        <location evidence="1">Membrane</location>
        <topology evidence="1">Multi-pass membrane protein</topology>
    </subcellularLocation>
</comment>
<dbReference type="GO" id="GO:0034755">
    <property type="term" value="P:iron ion transmembrane transport"/>
    <property type="evidence" value="ECO:0007669"/>
    <property type="project" value="TreeGrafter"/>
</dbReference>
<dbReference type="GO" id="GO:0015086">
    <property type="term" value="F:cadmium ion transmembrane transporter activity"/>
    <property type="evidence" value="ECO:0007669"/>
    <property type="project" value="TreeGrafter"/>
</dbReference>
<feature type="transmembrane region" description="Helical" evidence="5">
    <location>
        <begin position="234"/>
        <end position="254"/>
    </location>
</feature>
<dbReference type="RefSeq" id="WP_139464693.1">
    <property type="nucleotide sequence ID" value="NZ_VDHJ01000002.1"/>
</dbReference>
<keyword evidence="7" id="KW-1185">Reference proteome</keyword>
<evidence type="ECO:0000256" key="2">
    <source>
        <dbReference type="ARBA" id="ARBA00022692"/>
    </source>
</evidence>